<dbReference type="EMBL" id="KR029609">
    <property type="protein sequence ID" value="AKH48791.1"/>
    <property type="molecule type" value="Genomic_DNA"/>
</dbReference>
<protein>
    <submittedName>
        <fullName evidence="1">Uncharacterized protein</fullName>
    </submittedName>
</protein>
<accession>A0A0F7LCA8</accession>
<sequence length="66" mass="7705">MTTPYEDQIDLFNNDLHNLIYRYKSEYDLHDETLIGCIEASKLAIIDSFTIEFEGDIDLDNDDSDK</sequence>
<evidence type="ECO:0000313" key="1">
    <source>
        <dbReference type="EMBL" id="AKH48791.1"/>
    </source>
</evidence>
<name>A0A0F7LCA8_9VIRU</name>
<reference evidence="1" key="1">
    <citation type="journal article" date="2015" name="Front. Microbiol.">
        <title>Combining genomic sequencing methods to explore viral diversity and reveal potential virus-host interactions.</title>
        <authorList>
            <person name="Chow C.E."/>
            <person name="Winget D.M."/>
            <person name="White R.A.III."/>
            <person name="Hallam S.J."/>
            <person name="Suttle C.A."/>
        </authorList>
    </citation>
    <scope>NUCLEOTIDE SEQUENCE</scope>
    <source>
        <strain evidence="1">Oxic3_3</strain>
    </source>
</reference>
<organism evidence="1">
    <name type="scientific">uncultured marine virus</name>
    <dbReference type="NCBI Taxonomy" id="186617"/>
    <lineage>
        <taxon>Viruses</taxon>
        <taxon>environmental samples</taxon>
    </lineage>
</organism>
<reference evidence="1" key="2">
    <citation type="submission" date="2015-03" db="EMBL/GenBank/DDBJ databases">
        <authorList>
            <person name="Chow C.-E.T."/>
            <person name="Winget D.M."/>
            <person name="White R.A.III."/>
            <person name="Hallam S.J."/>
            <person name="Suttle C.A."/>
        </authorList>
    </citation>
    <scope>NUCLEOTIDE SEQUENCE</scope>
    <source>
        <strain evidence="1">Oxic3_3</strain>
    </source>
</reference>
<proteinExistence type="predicted"/>